<evidence type="ECO:0008006" key="5">
    <source>
        <dbReference type="Google" id="ProtNLM"/>
    </source>
</evidence>
<evidence type="ECO:0000256" key="1">
    <source>
        <dbReference type="ARBA" id="ARBA00022553"/>
    </source>
</evidence>
<dbReference type="Pfam" id="PF13289">
    <property type="entry name" value="SIR2_2"/>
    <property type="match status" value="1"/>
</dbReference>
<keyword evidence="4" id="KW-1185">Reference proteome</keyword>
<gene>
    <name evidence="3" type="ORF">T23_10500</name>
</gene>
<keyword evidence="2" id="KW-0007">Acetylation</keyword>
<name>A0ABN6ZJ41_9FIRM</name>
<evidence type="ECO:0000256" key="2">
    <source>
        <dbReference type="ARBA" id="ARBA00022990"/>
    </source>
</evidence>
<dbReference type="PANTHER" id="PTHR28623:SF1">
    <property type="entry name" value="PROTEIN FAM118B"/>
    <property type="match status" value="1"/>
</dbReference>
<proteinExistence type="predicted"/>
<keyword evidence="1" id="KW-0597">Phosphoprotein</keyword>
<dbReference type="PANTHER" id="PTHR28623">
    <property type="entry name" value="PROTEIN FAM118B"/>
    <property type="match status" value="1"/>
</dbReference>
<reference evidence="3" key="1">
    <citation type="journal article" date="2024" name="Int. J. Syst. Evol. Microbiol.">
        <title>Turicibacter faecis sp. nov., isolated from faeces of heart failure mouse model.</title>
        <authorList>
            <person name="Imamura Y."/>
            <person name="Motooka D."/>
            <person name="Nakajima Y."/>
            <person name="Ito S."/>
            <person name="Kitakaze M."/>
            <person name="Iida T."/>
            <person name="Nakamura S."/>
        </authorList>
    </citation>
    <scope>NUCLEOTIDE SEQUENCE</scope>
    <source>
        <strain evidence="3">TC023</strain>
    </source>
</reference>
<evidence type="ECO:0000313" key="4">
    <source>
        <dbReference type="Proteomes" id="UP001432099"/>
    </source>
</evidence>
<dbReference type="RefSeq" id="WP_161831274.1">
    <property type="nucleotide sequence ID" value="NZ_AP028127.1"/>
</dbReference>
<dbReference type="Proteomes" id="UP001432099">
    <property type="component" value="Chromosome"/>
</dbReference>
<dbReference type="InterPro" id="IPR038916">
    <property type="entry name" value="FAM118"/>
</dbReference>
<dbReference type="EMBL" id="AP028127">
    <property type="protein sequence ID" value="BEH90948.1"/>
    <property type="molecule type" value="Genomic_DNA"/>
</dbReference>
<dbReference type="SUPFAM" id="SSF52467">
    <property type="entry name" value="DHS-like NAD/FAD-binding domain"/>
    <property type="match status" value="1"/>
</dbReference>
<accession>A0ABN6ZJ41</accession>
<evidence type="ECO:0000313" key="3">
    <source>
        <dbReference type="EMBL" id="BEH90948.1"/>
    </source>
</evidence>
<protein>
    <recommendedName>
        <fullName evidence="5">SIR2-like domain-containing protein</fullName>
    </recommendedName>
</protein>
<organism evidence="3 4">
    <name type="scientific">Turicibacter faecis</name>
    <dbReference type="NCBI Taxonomy" id="2963365"/>
    <lineage>
        <taxon>Bacteria</taxon>
        <taxon>Bacillati</taxon>
        <taxon>Bacillota</taxon>
        <taxon>Erysipelotrichia</taxon>
        <taxon>Erysipelotrichales</taxon>
        <taxon>Turicibacteraceae</taxon>
        <taxon>Turicibacter</taxon>
    </lineage>
</organism>
<sequence>MDNHLNEEKKYEIKYSKTEYNQMIEVISEAESSNNLVFFIGAGVSISQGYPNWNEYVDKLIKYWTFHLEDLIDEEITTEKEVQRQDMLVLDQLLENRMDKKRKVDLVHHMIRKYTKISGDKVGSTKRFNENVLNFERFYFKDLPVCIEKNEILFHLLNLNATYITTNYDLEIENHFQKYAKKDIEILKDLSEVSSNLKANSVIHLHGSPDGNPDYFISSASSYTNLYYPNDENREVLRNFKQIIQDKSDPKIIFIGCSMEEDEVLSILRLAHDVEKDQRKEMQYYALLKYDNHLNPQIKEPHHSHFEDYMQTVKGVTVVWYGDEFSDLPKFCERLVTDVSLKREDNISNPESDWRILNGE</sequence>
<dbReference type="InterPro" id="IPR029035">
    <property type="entry name" value="DHS-like_NAD/FAD-binding_dom"/>
</dbReference>